<feature type="domain" description="BPL/LPL catalytic" evidence="11">
    <location>
        <begin position="31"/>
        <end position="206"/>
    </location>
</feature>
<evidence type="ECO:0000256" key="6">
    <source>
        <dbReference type="HAMAP-Rule" id="MF_00013"/>
    </source>
</evidence>
<dbReference type="PANTHER" id="PTHR10993">
    <property type="entry name" value="OCTANOYLTRANSFERASE"/>
    <property type="match status" value="1"/>
</dbReference>
<dbReference type="EC" id="2.3.1.181" evidence="6 7"/>
<dbReference type="NCBIfam" id="TIGR00214">
    <property type="entry name" value="lipB"/>
    <property type="match status" value="1"/>
</dbReference>
<protein>
    <recommendedName>
        <fullName evidence="6 7">Octanoyltransferase</fullName>
        <ecNumber evidence="6 7">2.3.1.181</ecNumber>
    </recommendedName>
    <alternativeName>
        <fullName evidence="6">Lipoate-protein ligase B</fullName>
    </alternativeName>
    <alternativeName>
        <fullName evidence="6">Lipoyl/octanoyl transferase</fullName>
    </alternativeName>
    <alternativeName>
        <fullName evidence="6">Octanoyl-[acyl-carrier-protein]-protein N-octanoyltransferase</fullName>
    </alternativeName>
</protein>
<dbReference type="GO" id="GO:0033819">
    <property type="term" value="F:lipoyl(octanoyl) transferase activity"/>
    <property type="evidence" value="ECO:0007669"/>
    <property type="project" value="UniProtKB-EC"/>
</dbReference>
<keyword evidence="13" id="KW-1185">Reference proteome</keyword>
<organism evidence="12 13">
    <name type="scientific">endosymbiont of Escarpia spicata</name>
    <dbReference type="NCBI Taxonomy" id="2200908"/>
    <lineage>
        <taxon>Bacteria</taxon>
        <taxon>Pseudomonadati</taxon>
        <taxon>Pseudomonadota</taxon>
        <taxon>Gammaproteobacteria</taxon>
        <taxon>sulfur-oxidizing symbionts</taxon>
    </lineage>
</organism>
<evidence type="ECO:0000256" key="5">
    <source>
        <dbReference type="ARBA" id="ARBA00024732"/>
    </source>
</evidence>
<comment type="caution">
    <text evidence="12">The sequence shown here is derived from an EMBL/GenBank/DDBJ whole genome shotgun (WGS) entry which is preliminary data.</text>
</comment>
<sequence>MSKSLLIRQLGLQPYETTWQAMRDYTDSRDAKSRDELWLLQHPPVFTLGQAGKPEHLLRPGTIPIIKSDRGGQVTYHGPGQLIAYLMLDLRRAKIGVRALVSLLEQGVIDLLATQGIDAAARSDAPGVYVDGSKIAALGLRVRHGCSFHGLSLNVDMDLEPFSRINPCGHPGLTVMQLADLDGTTDIPTLGRDLAKHLASGLGYTADFYEPTQS</sequence>
<comment type="miscellaneous">
    <text evidence="6">In the reaction, the free carboxyl group of octanoic acid is attached via an amide linkage to the epsilon-amino group of a specific lysine residue of lipoyl domains of lipoate-dependent enzymes.</text>
</comment>
<dbReference type="GO" id="GO:0009249">
    <property type="term" value="P:protein lipoylation"/>
    <property type="evidence" value="ECO:0007669"/>
    <property type="project" value="InterPro"/>
</dbReference>
<dbReference type="PROSITE" id="PS51733">
    <property type="entry name" value="BPL_LPL_CATALYTIC"/>
    <property type="match status" value="1"/>
</dbReference>
<keyword evidence="3 6" id="KW-0808">Transferase</keyword>
<comment type="subcellular location">
    <subcellularLocation>
        <location evidence="6">Cytoplasm</location>
    </subcellularLocation>
</comment>
<evidence type="ECO:0000256" key="1">
    <source>
        <dbReference type="ARBA" id="ARBA00004821"/>
    </source>
</evidence>
<feature type="active site" description="Acyl-thioester intermediate" evidence="6 8">
    <location>
        <position position="168"/>
    </location>
</feature>
<dbReference type="NCBIfam" id="NF010922">
    <property type="entry name" value="PRK14342.1"/>
    <property type="match status" value="1"/>
</dbReference>
<feature type="binding site" evidence="6 9">
    <location>
        <begin position="150"/>
        <end position="152"/>
    </location>
    <ligand>
        <name>substrate</name>
    </ligand>
</feature>
<evidence type="ECO:0000256" key="9">
    <source>
        <dbReference type="PIRSR" id="PIRSR016262-2"/>
    </source>
</evidence>
<dbReference type="HAMAP" id="MF_00013">
    <property type="entry name" value="LipB"/>
    <property type="match status" value="1"/>
</dbReference>
<comment type="similarity">
    <text evidence="6 7">Belongs to the LipB family.</text>
</comment>
<dbReference type="EMBL" id="QFXE01000008">
    <property type="protein sequence ID" value="RDH86673.1"/>
    <property type="molecule type" value="Genomic_DNA"/>
</dbReference>
<comment type="pathway">
    <text evidence="1 6 7">Protein modification; protein lipoylation via endogenous pathway; protein N(6)-(lipoyl)lysine from octanoyl-[acyl-carrier-protein]: step 1/2.</text>
</comment>
<comment type="catalytic activity">
    <reaction evidence="6 7">
        <text>octanoyl-[ACP] + L-lysyl-[protein] = N(6)-octanoyl-L-lysyl-[protein] + holo-[ACP] + H(+)</text>
        <dbReference type="Rhea" id="RHEA:17665"/>
        <dbReference type="Rhea" id="RHEA-COMP:9636"/>
        <dbReference type="Rhea" id="RHEA-COMP:9685"/>
        <dbReference type="Rhea" id="RHEA-COMP:9752"/>
        <dbReference type="Rhea" id="RHEA-COMP:9928"/>
        <dbReference type="ChEBI" id="CHEBI:15378"/>
        <dbReference type="ChEBI" id="CHEBI:29969"/>
        <dbReference type="ChEBI" id="CHEBI:64479"/>
        <dbReference type="ChEBI" id="CHEBI:78463"/>
        <dbReference type="ChEBI" id="CHEBI:78809"/>
        <dbReference type="EC" id="2.3.1.181"/>
    </reaction>
</comment>
<evidence type="ECO:0000256" key="3">
    <source>
        <dbReference type="ARBA" id="ARBA00022679"/>
    </source>
</evidence>
<name>A0A370DP32_9GAMM</name>
<keyword evidence="4 6" id="KW-0012">Acyltransferase</keyword>
<dbReference type="Gene3D" id="3.30.930.10">
    <property type="entry name" value="Bira Bifunctional Protein, Domain 2"/>
    <property type="match status" value="1"/>
</dbReference>
<evidence type="ECO:0000256" key="2">
    <source>
        <dbReference type="ARBA" id="ARBA00022490"/>
    </source>
</evidence>
<dbReference type="CDD" id="cd16444">
    <property type="entry name" value="LipB"/>
    <property type="match status" value="1"/>
</dbReference>
<feature type="binding site" evidence="6 9">
    <location>
        <begin position="137"/>
        <end position="139"/>
    </location>
    <ligand>
        <name>substrate</name>
    </ligand>
</feature>
<dbReference type="PROSITE" id="PS01313">
    <property type="entry name" value="LIPB"/>
    <property type="match status" value="1"/>
</dbReference>
<evidence type="ECO:0000256" key="8">
    <source>
        <dbReference type="PIRSR" id="PIRSR016262-1"/>
    </source>
</evidence>
<proteinExistence type="inferred from homology"/>
<dbReference type="Pfam" id="PF21948">
    <property type="entry name" value="LplA-B_cat"/>
    <property type="match status" value="1"/>
</dbReference>
<dbReference type="Proteomes" id="UP000254771">
    <property type="component" value="Unassembled WGS sequence"/>
</dbReference>
<keyword evidence="2 6" id="KW-0963">Cytoplasm</keyword>
<evidence type="ECO:0000313" key="12">
    <source>
        <dbReference type="EMBL" id="RDH86673.1"/>
    </source>
</evidence>
<accession>A0A370DP32</accession>
<evidence type="ECO:0000256" key="4">
    <source>
        <dbReference type="ARBA" id="ARBA00023315"/>
    </source>
</evidence>
<feature type="binding site" evidence="6 9">
    <location>
        <begin position="70"/>
        <end position="77"/>
    </location>
    <ligand>
        <name>substrate</name>
    </ligand>
</feature>
<dbReference type="UniPathway" id="UPA00538">
    <property type="reaction ID" value="UER00592"/>
</dbReference>
<dbReference type="InterPro" id="IPR000544">
    <property type="entry name" value="Octanoyltransferase"/>
</dbReference>
<dbReference type="AlphaFoldDB" id="A0A370DP32"/>
<evidence type="ECO:0000259" key="11">
    <source>
        <dbReference type="PROSITE" id="PS51733"/>
    </source>
</evidence>
<dbReference type="InterPro" id="IPR020605">
    <property type="entry name" value="Octanoyltransferase_CS"/>
</dbReference>
<evidence type="ECO:0000256" key="7">
    <source>
        <dbReference type="PIRNR" id="PIRNR016262"/>
    </source>
</evidence>
<dbReference type="GO" id="GO:0005737">
    <property type="term" value="C:cytoplasm"/>
    <property type="evidence" value="ECO:0007669"/>
    <property type="project" value="UniProtKB-SubCell"/>
</dbReference>
<evidence type="ECO:0000313" key="13">
    <source>
        <dbReference type="Proteomes" id="UP000254771"/>
    </source>
</evidence>
<comment type="function">
    <text evidence="5 6 7">Catalyzes the transfer of endogenously produced octanoic acid from octanoyl-acyl-carrier-protein onto the lipoyl domains of lipoate-dependent enzymes. Lipoyl-ACP can also act as a substrate although octanoyl-ACP is likely to be the physiological substrate.</text>
</comment>
<gene>
    <name evidence="6" type="primary">lipB</name>
    <name evidence="12" type="ORF">DIZ78_07150</name>
</gene>
<reference evidence="12 13" key="1">
    <citation type="journal article" date="2018" name="ISME J.">
        <title>Endosymbiont genomes yield clues of tubeworm success.</title>
        <authorList>
            <person name="Li Y."/>
            <person name="Liles M.R."/>
            <person name="Halanych K.M."/>
        </authorList>
    </citation>
    <scope>NUCLEOTIDE SEQUENCE [LARGE SCALE GENOMIC DNA]</scope>
    <source>
        <strain evidence="12">A1462</strain>
    </source>
</reference>
<dbReference type="PANTHER" id="PTHR10993:SF7">
    <property type="entry name" value="LIPOYLTRANSFERASE 2, MITOCHONDRIAL-RELATED"/>
    <property type="match status" value="1"/>
</dbReference>
<evidence type="ECO:0000256" key="10">
    <source>
        <dbReference type="PIRSR" id="PIRSR016262-3"/>
    </source>
</evidence>
<dbReference type="PIRSF" id="PIRSF016262">
    <property type="entry name" value="LPLase"/>
    <property type="match status" value="1"/>
</dbReference>
<dbReference type="SUPFAM" id="SSF55681">
    <property type="entry name" value="Class II aaRS and biotin synthetases"/>
    <property type="match status" value="1"/>
</dbReference>
<dbReference type="InterPro" id="IPR045864">
    <property type="entry name" value="aa-tRNA-synth_II/BPL/LPL"/>
</dbReference>
<dbReference type="FunFam" id="3.30.930.10:FF:000020">
    <property type="entry name" value="Octanoyltransferase"/>
    <property type="match status" value="1"/>
</dbReference>
<dbReference type="InterPro" id="IPR004143">
    <property type="entry name" value="BPL_LPL_catalytic"/>
</dbReference>
<feature type="site" description="Lowers pKa of active site Cys" evidence="6 10">
    <location>
        <position position="134"/>
    </location>
</feature>